<keyword evidence="2" id="KW-1133">Transmembrane helix</keyword>
<proteinExistence type="predicted"/>
<dbReference type="EMBL" id="JAUCMV010000002">
    <property type="protein sequence ID" value="KAK0420298.1"/>
    <property type="molecule type" value="Genomic_DNA"/>
</dbReference>
<sequence length="118" mass="12949">MAPRLLGASRRQKKAAPRPFSAAKRMVLPDMGAAEFMELTDLEIQQLKEHNQRRVKQVVCTVAVIMTLVCVALIALSLSLGPKIDQMVSESLDSKLSSQELFLGPKRNESSSTDNALP</sequence>
<dbReference type="Proteomes" id="UP001175271">
    <property type="component" value="Unassembled WGS sequence"/>
</dbReference>
<name>A0AA39IBS8_9BILA</name>
<organism evidence="3 4">
    <name type="scientific">Steinernema hermaphroditum</name>
    <dbReference type="NCBI Taxonomy" id="289476"/>
    <lineage>
        <taxon>Eukaryota</taxon>
        <taxon>Metazoa</taxon>
        <taxon>Ecdysozoa</taxon>
        <taxon>Nematoda</taxon>
        <taxon>Chromadorea</taxon>
        <taxon>Rhabditida</taxon>
        <taxon>Tylenchina</taxon>
        <taxon>Panagrolaimomorpha</taxon>
        <taxon>Strongyloidoidea</taxon>
        <taxon>Steinernematidae</taxon>
        <taxon>Steinernema</taxon>
    </lineage>
</organism>
<keyword evidence="2" id="KW-0472">Membrane</keyword>
<gene>
    <name evidence="3" type="ORF">QR680_014606</name>
</gene>
<protein>
    <submittedName>
        <fullName evidence="3">Uncharacterized protein</fullName>
    </submittedName>
</protein>
<evidence type="ECO:0000313" key="4">
    <source>
        <dbReference type="Proteomes" id="UP001175271"/>
    </source>
</evidence>
<keyword evidence="4" id="KW-1185">Reference proteome</keyword>
<accession>A0AA39IBS8</accession>
<evidence type="ECO:0000313" key="3">
    <source>
        <dbReference type="EMBL" id="KAK0420298.1"/>
    </source>
</evidence>
<evidence type="ECO:0000256" key="2">
    <source>
        <dbReference type="SAM" id="Phobius"/>
    </source>
</evidence>
<evidence type="ECO:0000256" key="1">
    <source>
        <dbReference type="SAM" id="MobiDB-lite"/>
    </source>
</evidence>
<comment type="caution">
    <text evidence="3">The sequence shown here is derived from an EMBL/GenBank/DDBJ whole genome shotgun (WGS) entry which is preliminary data.</text>
</comment>
<keyword evidence="2" id="KW-0812">Transmembrane</keyword>
<reference evidence="3" key="1">
    <citation type="submission" date="2023-06" db="EMBL/GenBank/DDBJ databases">
        <title>Genomic analysis of the entomopathogenic nematode Steinernema hermaphroditum.</title>
        <authorList>
            <person name="Schwarz E.M."/>
            <person name="Heppert J.K."/>
            <person name="Baniya A."/>
            <person name="Schwartz H.T."/>
            <person name="Tan C.-H."/>
            <person name="Antoshechkin I."/>
            <person name="Sternberg P.W."/>
            <person name="Goodrich-Blair H."/>
            <person name="Dillman A.R."/>
        </authorList>
    </citation>
    <scope>NUCLEOTIDE SEQUENCE</scope>
    <source>
        <strain evidence="3">PS9179</strain>
        <tissue evidence="3">Whole animal</tissue>
    </source>
</reference>
<feature type="region of interest" description="Disordered" evidence="1">
    <location>
        <begin position="1"/>
        <end position="20"/>
    </location>
</feature>
<dbReference type="AlphaFoldDB" id="A0AA39IBS8"/>
<feature type="transmembrane region" description="Helical" evidence="2">
    <location>
        <begin position="58"/>
        <end position="80"/>
    </location>
</feature>